<evidence type="ECO:0000256" key="1">
    <source>
        <dbReference type="SAM" id="MobiDB-lite"/>
    </source>
</evidence>
<accession>W5Y3J9</accession>
<evidence type="ECO:0000313" key="3">
    <source>
        <dbReference type="Proteomes" id="UP000019222"/>
    </source>
</evidence>
<organism evidence="2 3">
    <name type="scientific">Corynebacterium vitaeruminis DSM 20294</name>
    <dbReference type="NCBI Taxonomy" id="1224164"/>
    <lineage>
        <taxon>Bacteria</taxon>
        <taxon>Bacillati</taxon>
        <taxon>Actinomycetota</taxon>
        <taxon>Actinomycetes</taxon>
        <taxon>Mycobacteriales</taxon>
        <taxon>Corynebacteriaceae</taxon>
        <taxon>Corynebacterium</taxon>
    </lineage>
</organism>
<proteinExistence type="predicted"/>
<dbReference type="HOGENOM" id="CLU_072989_8_1_11"/>
<feature type="region of interest" description="Disordered" evidence="1">
    <location>
        <begin position="37"/>
        <end position="71"/>
    </location>
</feature>
<dbReference type="Proteomes" id="UP000019222">
    <property type="component" value="Chromosome"/>
</dbReference>
<sequence>MRGALSGRRLLVGDDRLIPAGAGRTAVSIGRALPKQAHPRRCGAHPMGRCFPSSRRGSSPQVRGARVESRSISTARRLIPAGAGHTSWGLSMCGLIAAHPRRCGAHPGRRP</sequence>
<dbReference type="eggNOG" id="ENOG5031QGG">
    <property type="taxonomic scope" value="Bacteria"/>
</dbReference>
<dbReference type="EMBL" id="CP004353">
    <property type="protein sequence ID" value="AHI23415.1"/>
    <property type="molecule type" value="Genomic_DNA"/>
</dbReference>
<keyword evidence="3" id="KW-1185">Reference proteome</keyword>
<gene>
    <name evidence="2" type="ORF">B843_10150</name>
</gene>
<dbReference type="AlphaFoldDB" id="W5Y3J9"/>
<dbReference type="AntiFam" id="ANF00006">
    <property type="entry name" value="Translation of CRISPR region"/>
</dbReference>
<protein>
    <submittedName>
        <fullName evidence="2">Uncharacterized protein</fullName>
    </submittedName>
</protein>
<name>W5Y3J9_9CORY</name>
<reference evidence="2 3" key="1">
    <citation type="submission" date="2013-02" db="EMBL/GenBank/DDBJ databases">
        <title>The complete genome sequence of Corynebacterium vitaeruminis DSM 20294.</title>
        <authorList>
            <person name="Ruckert C."/>
            <person name="Albersmeier A."/>
            <person name="Kalinowski J."/>
        </authorList>
    </citation>
    <scope>NUCLEOTIDE SEQUENCE [LARGE SCALE GENOMIC DNA]</scope>
    <source>
        <strain evidence="3">ATCC 10234</strain>
    </source>
</reference>
<dbReference type="AntiFam" id="ANF00057">
    <property type="entry name" value="Translation of E. coli type CRISPR repeat"/>
</dbReference>
<dbReference type="KEGG" id="cvt:B843_10150"/>
<evidence type="ECO:0000313" key="2">
    <source>
        <dbReference type="EMBL" id="AHI23415.1"/>
    </source>
</evidence>